<evidence type="ECO:0000259" key="6">
    <source>
        <dbReference type="Pfam" id="PF01490"/>
    </source>
</evidence>
<gene>
    <name evidence="7" type="ORF">APICC_10097</name>
</gene>
<keyword evidence="3 5" id="KW-1133">Transmembrane helix</keyword>
<feature type="transmembrane region" description="Helical" evidence="5">
    <location>
        <begin position="54"/>
        <end position="74"/>
    </location>
</feature>
<keyword evidence="2 5" id="KW-0812">Transmembrane</keyword>
<dbReference type="GO" id="GO:0016020">
    <property type="term" value="C:membrane"/>
    <property type="evidence" value="ECO:0007669"/>
    <property type="project" value="UniProtKB-SubCell"/>
</dbReference>
<reference evidence="7 8" key="1">
    <citation type="submission" date="2014-07" db="EMBL/GenBank/DDBJ databases">
        <title>Genomic and transcriptomic analysis on Apis cerana provide comprehensive insights into honey bee biology.</title>
        <authorList>
            <person name="Diao Q."/>
            <person name="Sun L."/>
            <person name="Zheng H."/>
            <person name="Zheng H."/>
            <person name="Xu S."/>
            <person name="Wang S."/>
            <person name="Zeng Z."/>
            <person name="Hu F."/>
            <person name="Su S."/>
            <person name="Wu J."/>
        </authorList>
    </citation>
    <scope>NUCLEOTIDE SEQUENCE [LARGE SCALE GENOMIC DNA]</scope>
    <source>
        <tissue evidence="7">Pupae without intestine</tissue>
    </source>
</reference>
<dbReference type="InterPro" id="IPR013057">
    <property type="entry name" value="AA_transpt_TM"/>
</dbReference>
<evidence type="ECO:0000256" key="1">
    <source>
        <dbReference type="ARBA" id="ARBA00004370"/>
    </source>
</evidence>
<evidence type="ECO:0000256" key="4">
    <source>
        <dbReference type="ARBA" id="ARBA00023136"/>
    </source>
</evidence>
<dbReference type="Pfam" id="PF01490">
    <property type="entry name" value="Aa_trans"/>
    <property type="match status" value="1"/>
</dbReference>
<dbReference type="Proteomes" id="UP000242457">
    <property type="component" value="Unassembled WGS sequence"/>
</dbReference>
<feature type="domain" description="Amino acid transporter transmembrane" evidence="6">
    <location>
        <begin position="2"/>
        <end position="99"/>
    </location>
</feature>
<evidence type="ECO:0000256" key="5">
    <source>
        <dbReference type="SAM" id="Phobius"/>
    </source>
</evidence>
<evidence type="ECO:0000313" key="8">
    <source>
        <dbReference type="Proteomes" id="UP000242457"/>
    </source>
</evidence>
<proteinExistence type="predicted"/>
<evidence type="ECO:0000313" key="7">
    <source>
        <dbReference type="EMBL" id="PBC29771.1"/>
    </source>
</evidence>
<organism evidence="7 8">
    <name type="scientific">Apis cerana cerana</name>
    <name type="common">Oriental honeybee</name>
    <dbReference type="NCBI Taxonomy" id="94128"/>
    <lineage>
        <taxon>Eukaryota</taxon>
        <taxon>Metazoa</taxon>
        <taxon>Ecdysozoa</taxon>
        <taxon>Arthropoda</taxon>
        <taxon>Hexapoda</taxon>
        <taxon>Insecta</taxon>
        <taxon>Pterygota</taxon>
        <taxon>Neoptera</taxon>
        <taxon>Endopterygota</taxon>
        <taxon>Hymenoptera</taxon>
        <taxon>Apocrita</taxon>
        <taxon>Aculeata</taxon>
        <taxon>Apoidea</taxon>
        <taxon>Anthophila</taxon>
        <taxon>Apidae</taxon>
        <taxon>Apis</taxon>
    </lineage>
</organism>
<protein>
    <submittedName>
        <fullName evidence="7">Amino acid permease F13H10.3</fullName>
    </submittedName>
</protein>
<evidence type="ECO:0000256" key="2">
    <source>
        <dbReference type="ARBA" id="ARBA00022692"/>
    </source>
</evidence>
<accession>A0A2A3EFK6</accession>
<dbReference type="EMBL" id="KZ288271">
    <property type="protein sequence ID" value="PBC29771.1"/>
    <property type="molecule type" value="Genomic_DNA"/>
</dbReference>
<keyword evidence="4 5" id="KW-0472">Membrane</keyword>
<dbReference type="STRING" id="94128.A0A2A3EFK6"/>
<evidence type="ECO:0000256" key="3">
    <source>
        <dbReference type="ARBA" id="ARBA00022989"/>
    </source>
</evidence>
<keyword evidence="8" id="KW-1185">Reference proteome</keyword>
<feature type="transmembrane region" description="Helical" evidence="5">
    <location>
        <begin position="141"/>
        <end position="162"/>
    </location>
</feature>
<name>A0A2A3EFK6_APICC</name>
<dbReference type="AlphaFoldDB" id="A0A2A3EFK6"/>
<sequence length="180" mass="20862">MAGFFPGILLILVMSGLCLYTAYCLLLVHNYYGEQKNIEVIQLCQIYLNKWAEYVAKIFSITVLLGATIAYWVLMSNFLYNSVNFIYDSVVRVSQFPIIDNTSFTSEVLCPKKIIYNSTNFIMHDYTYSTLGPLWDLYKTVPIFLGLLIFPFLNFNSPTFFAKFNSLGKYIKLFFFLLIL</sequence>
<feature type="transmembrane region" description="Helical" evidence="5">
    <location>
        <begin position="6"/>
        <end position="33"/>
    </location>
</feature>
<dbReference type="OrthoDB" id="294730at2759"/>
<comment type="subcellular location">
    <subcellularLocation>
        <location evidence="1">Membrane</location>
    </subcellularLocation>
</comment>